<dbReference type="Pfam" id="PF08858">
    <property type="entry name" value="IDEAL"/>
    <property type="match status" value="1"/>
</dbReference>
<organism evidence="2 3">
    <name type="scientific">Anaerobacillus alkaliphilus</name>
    <dbReference type="NCBI Taxonomy" id="1548597"/>
    <lineage>
        <taxon>Bacteria</taxon>
        <taxon>Bacillati</taxon>
        <taxon>Bacillota</taxon>
        <taxon>Bacilli</taxon>
        <taxon>Bacillales</taxon>
        <taxon>Bacillaceae</taxon>
        <taxon>Anaerobacillus</taxon>
    </lineage>
</organism>
<dbReference type="Proteomes" id="UP000290649">
    <property type="component" value="Unassembled WGS sequence"/>
</dbReference>
<dbReference type="Gene3D" id="4.10.810.10">
    <property type="entry name" value="Virus Scaffolding Protein, Chain A"/>
    <property type="match status" value="1"/>
</dbReference>
<dbReference type="EMBL" id="QOUX01000046">
    <property type="protein sequence ID" value="RXI98355.1"/>
    <property type="molecule type" value="Genomic_DNA"/>
</dbReference>
<gene>
    <name evidence="2" type="ORF">DS745_18700</name>
</gene>
<proteinExistence type="predicted"/>
<dbReference type="AlphaFoldDB" id="A0A4Q0VQU3"/>
<feature type="domain" description="IDEAL" evidence="1">
    <location>
        <begin position="36"/>
        <end position="72"/>
    </location>
</feature>
<dbReference type="OrthoDB" id="2878915at2"/>
<evidence type="ECO:0000313" key="3">
    <source>
        <dbReference type="Proteomes" id="UP000290649"/>
    </source>
</evidence>
<comment type="caution">
    <text evidence="2">The sequence shown here is derived from an EMBL/GenBank/DDBJ whole genome shotgun (WGS) entry which is preliminary data.</text>
</comment>
<dbReference type="RefSeq" id="WP_129079713.1">
    <property type="nucleotide sequence ID" value="NZ_QOUX01000046.1"/>
</dbReference>
<name>A0A4Q0VQU3_9BACI</name>
<dbReference type="SMART" id="SM00914">
    <property type="entry name" value="IDEAL"/>
    <property type="match status" value="1"/>
</dbReference>
<evidence type="ECO:0000259" key="1">
    <source>
        <dbReference type="SMART" id="SM00914"/>
    </source>
</evidence>
<dbReference type="InterPro" id="IPR014957">
    <property type="entry name" value="IDEAL_dom"/>
</dbReference>
<reference evidence="2 3" key="1">
    <citation type="journal article" date="2019" name="Int. J. Syst. Evol. Microbiol.">
        <title>Anaerobacillus alkaliphilus sp. nov., a novel alkaliphilic and moderately halophilic bacterium.</title>
        <authorList>
            <person name="Borsodi A.K."/>
            <person name="Aszalos J.M."/>
            <person name="Bihari P."/>
            <person name="Nagy I."/>
            <person name="Schumann P."/>
            <person name="Sproer C."/>
            <person name="Kovacs A.L."/>
            <person name="Boka K."/>
            <person name="Dobosy P."/>
            <person name="Ovari M."/>
            <person name="Szili-Kovacs T."/>
            <person name="Toth E."/>
        </authorList>
    </citation>
    <scope>NUCLEOTIDE SEQUENCE [LARGE SCALE GENOMIC DNA]</scope>
    <source>
        <strain evidence="2 3">B16-10</strain>
    </source>
</reference>
<keyword evidence="3" id="KW-1185">Reference proteome</keyword>
<dbReference type="InterPro" id="IPR027393">
    <property type="entry name" value="Virus_scaffolding_prot_C"/>
</dbReference>
<evidence type="ECO:0000313" key="2">
    <source>
        <dbReference type="EMBL" id="RXI98355.1"/>
    </source>
</evidence>
<sequence length="98" mass="11540">MEKYVINKKMLRQLTVMNNHREPSQQVLDSLYAQMVLEVAIYQFQKSTVQLEIDAALIEGNKEHFATLVAKYNELVKKYQKGIHLTEQGFKYTLKFDE</sequence>
<protein>
    <submittedName>
        <fullName evidence="2">IDEAL domain-containing protein</fullName>
    </submittedName>
</protein>
<accession>A0A4Q0VQU3</accession>